<evidence type="ECO:0000313" key="2">
    <source>
        <dbReference type="Proteomes" id="UP000030745"/>
    </source>
</evidence>
<name>A0A067CG08_SAPPC</name>
<dbReference type="VEuPathDB" id="FungiDB:SPRG_20268"/>
<keyword evidence="2" id="KW-1185">Reference proteome</keyword>
<proteinExistence type="predicted"/>
<organism evidence="1 2">
    <name type="scientific">Saprolegnia parasitica (strain CBS 223.65)</name>
    <dbReference type="NCBI Taxonomy" id="695850"/>
    <lineage>
        <taxon>Eukaryota</taxon>
        <taxon>Sar</taxon>
        <taxon>Stramenopiles</taxon>
        <taxon>Oomycota</taxon>
        <taxon>Saprolegniomycetes</taxon>
        <taxon>Saprolegniales</taxon>
        <taxon>Saprolegniaceae</taxon>
        <taxon>Saprolegnia</taxon>
    </lineage>
</organism>
<reference evidence="1 2" key="1">
    <citation type="journal article" date="2013" name="PLoS Genet.">
        <title>Distinctive expansion of potential virulence genes in the genome of the oomycete fish pathogen Saprolegnia parasitica.</title>
        <authorList>
            <person name="Jiang R.H."/>
            <person name="de Bruijn I."/>
            <person name="Haas B.J."/>
            <person name="Belmonte R."/>
            <person name="Lobach L."/>
            <person name="Christie J."/>
            <person name="van den Ackerveken G."/>
            <person name="Bottin A."/>
            <person name="Bulone V."/>
            <person name="Diaz-Moreno S.M."/>
            <person name="Dumas B."/>
            <person name="Fan L."/>
            <person name="Gaulin E."/>
            <person name="Govers F."/>
            <person name="Grenville-Briggs L.J."/>
            <person name="Horner N.R."/>
            <person name="Levin J.Z."/>
            <person name="Mammella M."/>
            <person name="Meijer H.J."/>
            <person name="Morris P."/>
            <person name="Nusbaum C."/>
            <person name="Oome S."/>
            <person name="Phillips A.J."/>
            <person name="van Rooyen D."/>
            <person name="Rzeszutek E."/>
            <person name="Saraiva M."/>
            <person name="Secombes C.J."/>
            <person name="Seidl M.F."/>
            <person name="Snel B."/>
            <person name="Stassen J.H."/>
            <person name="Sykes S."/>
            <person name="Tripathy S."/>
            <person name="van den Berg H."/>
            <person name="Vega-Arreguin J.C."/>
            <person name="Wawra S."/>
            <person name="Young S.K."/>
            <person name="Zeng Q."/>
            <person name="Dieguez-Uribeondo J."/>
            <person name="Russ C."/>
            <person name="Tyler B.M."/>
            <person name="van West P."/>
        </authorList>
    </citation>
    <scope>NUCLEOTIDE SEQUENCE [LARGE SCALE GENOMIC DNA]</scope>
    <source>
        <strain evidence="1 2">CBS 223.65</strain>
    </source>
</reference>
<sequence>MACAPRSRPSTRLARSLIMLDWAWTRSRRDRCIAACSWSKPVMPSSLRLRILNSALVSSFNLVAVWSIACTRAPIFSSTWPRASLSRSASLDLYRLAWQQR</sequence>
<evidence type="ECO:0000313" key="1">
    <source>
        <dbReference type="EMBL" id="KDO28110.1"/>
    </source>
</evidence>
<dbReference type="Proteomes" id="UP000030745">
    <property type="component" value="Unassembled WGS sequence"/>
</dbReference>
<dbReference type="GeneID" id="24141459"/>
<protein>
    <submittedName>
        <fullName evidence="1">Uncharacterized protein</fullName>
    </submittedName>
</protein>
<dbReference type="EMBL" id="KK583213">
    <property type="protein sequence ID" value="KDO28110.1"/>
    <property type="molecule type" value="Genomic_DNA"/>
</dbReference>
<dbReference type="RefSeq" id="XP_012201251.1">
    <property type="nucleotide sequence ID" value="XM_012345861.1"/>
</dbReference>
<dbReference type="AlphaFoldDB" id="A0A067CG08"/>
<accession>A0A067CG08</accession>
<dbReference type="KEGG" id="spar:SPRG_20268"/>
<gene>
    <name evidence="1" type="ORF">SPRG_20268</name>
</gene>